<dbReference type="InterPro" id="IPR023582">
    <property type="entry name" value="Impact"/>
</dbReference>
<comment type="caution">
    <text evidence="4">The sequence shown here is derived from an EMBL/GenBank/DDBJ whole genome shotgun (WGS) entry which is preliminary data.</text>
</comment>
<feature type="domain" description="Impact N-terminal" evidence="2">
    <location>
        <begin position="19"/>
        <end position="126"/>
    </location>
</feature>
<organism evidence="4 5">
    <name type="scientific">Gilvimarinus gilvus</name>
    <dbReference type="NCBI Taxonomy" id="3058038"/>
    <lineage>
        <taxon>Bacteria</taxon>
        <taxon>Pseudomonadati</taxon>
        <taxon>Pseudomonadota</taxon>
        <taxon>Gammaproteobacteria</taxon>
        <taxon>Cellvibrionales</taxon>
        <taxon>Cellvibrionaceae</taxon>
        <taxon>Gilvimarinus</taxon>
    </lineage>
</organism>
<dbReference type="Proteomes" id="UP001273505">
    <property type="component" value="Unassembled WGS sequence"/>
</dbReference>
<evidence type="ECO:0000313" key="4">
    <source>
        <dbReference type="EMBL" id="MDX6848304.1"/>
    </source>
</evidence>
<feature type="domain" description="UPF0029" evidence="3">
    <location>
        <begin position="142"/>
        <end position="197"/>
    </location>
</feature>
<name>A0ABU4RZ92_9GAMM</name>
<comment type="similarity">
    <text evidence="1">Belongs to the IMPACT family.</text>
</comment>
<dbReference type="RefSeq" id="WP_302722956.1">
    <property type="nucleotide sequence ID" value="NZ_JAULRU010000577.1"/>
</dbReference>
<dbReference type="SUPFAM" id="SSF54980">
    <property type="entry name" value="EF-G C-terminal domain-like"/>
    <property type="match status" value="1"/>
</dbReference>
<sequence length="206" mass="22323">MSQSYQALAQPCQFLYEEKRSTFTAVLTPVQSREDALRVLKNIKQALPGASHYCWAYIVGNAAQPKLVAFSDDGEPSGTAGKPILNVLTHRSAGDCMAVVVRTFGGTKLGAGGLVRAYGASVSQALDNAQWREVVPQLSLVVEVPFAFEQKIRLALDGQGAVVDDVEYADGVSLYTTVAYSKYESLQDHIRLLTSGQARVRPLDDK</sequence>
<dbReference type="PANTHER" id="PTHR16301">
    <property type="entry name" value="IMPACT-RELATED"/>
    <property type="match status" value="1"/>
</dbReference>
<dbReference type="InterPro" id="IPR035647">
    <property type="entry name" value="EFG_III/V"/>
</dbReference>
<evidence type="ECO:0000313" key="5">
    <source>
        <dbReference type="Proteomes" id="UP001273505"/>
    </source>
</evidence>
<reference evidence="4 5" key="1">
    <citation type="submission" date="2023-11" db="EMBL/GenBank/DDBJ databases">
        <title>Gilvimarinus fulvus sp. nov., isolated from the surface of Kelp.</title>
        <authorList>
            <person name="Sun Y.Y."/>
            <person name="Gong Y."/>
            <person name="Du Z.J."/>
        </authorList>
    </citation>
    <scope>NUCLEOTIDE SEQUENCE [LARGE SCALE GENOMIC DNA]</scope>
    <source>
        <strain evidence="4 5">SDUM040013</strain>
    </source>
</reference>
<evidence type="ECO:0000259" key="3">
    <source>
        <dbReference type="Pfam" id="PF09186"/>
    </source>
</evidence>
<dbReference type="Pfam" id="PF09186">
    <property type="entry name" value="DUF1949"/>
    <property type="match status" value="1"/>
</dbReference>
<protein>
    <submittedName>
        <fullName evidence="4">YigZ family protein</fullName>
    </submittedName>
</protein>
<gene>
    <name evidence="4" type="ORF">SCD92_02960</name>
</gene>
<dbReference type="PANTHER" id="PTHR16301:SF20">
    <property type="entry name" value="IMPACT FAMILY MEMBER YIGZ"/>
    <property type="match status" value="1"/>
</dbReference>
<dbReference type="InterPro" id="IPR015269">
    <property type="entry name" value="UPF0029_Impact_C"/>
</dbReference>
<dbReference type="SUPFAM" id="SSF54211">
    <property type="entry name" value="Ribosomal protein S5 domain 2-like"/>
    <property type="match status" value="1"/>
</dbReference>
<dbReference type="Gene3D" id="3.30.230.30">
    <property type="entry name" value="Impact, N-terminal domain"/>
    <property type="match status" value="1"/>
</dbReference>
<keyword evidence="5" id="KW-1185">Reference proteome</keyword>
<dbReference type="InterPro" id="IPR001498">
    <property type="entry name" value="Impact_N"/>
</dbReference>
<evidence type="ECO:0000259" key="2">
    <source>
        <dbReference type="Pfam" id="PF01205"/>
    </source>
</evidence>
<dbReference type="InterPro" id="IPR036956">
    <property type="entry name" value="Impact_N_sf"/>
</dbReference>
<dbReference type="EMBL" id="JAXAFO010000003">
    <property type="protein sequence ID" value="MDX6848304.1"/>
    <property type="molecule type" value="Genomic_DNA"/>
</dbReference>
<accession>A0ABU4RZ92</accession>
<dbReference type="Pfam" id="PF01205">
    <property type="entry name" value="Impact_N"/>
    <property type="match status" value="1"/>
</dbReference>
<proteinExistence type="inferred from homology"/>
<evidence type="ECO:0000256" key="1">
    <source>
        <dbReference type="ARBA" id="ARBA00007665"/>
    </source>
</evidence>
<dbReference type="InterPro" id="IPR020568">
    <property type="entry name" value="Ribosomal_Su5_D2-typ_SF"/>
</dbReference>